<proteinExistence type="predicted"/>
<name>A0A644VKE5_9ZZZZ</name>
<protein>
    <recommendedName>
        <fullName evidence="1">Replication-associated protein ORF2/G2P domain-containing protein</fullName>
    </recommendedName>
</protein>
<gene>
    <name evidence="2" type="ORF">SDC9_37746</name>
</gene>
<dbReference type="AlphaFoldDB" id="A0A644VKE5"/>
<dbReference type="Pfam" id="PF23343">
    <property type="entry name" value="REP_ORF2-G2P"/>
    <property type="match status" value="1"/>
</dbReference>
<dbReference type="EMBL" id="VSSQ01000336">
    <property type="protein sequence ID" value="MPL91670.1"/>
    <property type="molecule type" value="Genomic_DNA"/>
</dbReference>
<organism evidence="2">
    <name type="scientific">bioreactor metagenome</name>
    <dbReference type="NCBI Taxonomy" id="1076179"/>
    <lineage>
        <taxon>unclassified sequences</taxon>
        <taxon>metagenomes</taxon>
        <taxon>ecological metagenomes</taxon>
    </lineage>
</organism>
<accession>A0A644VKE5</accession>
<sequence length="282" mass="33647">MTKKKNKYIESDYERLHDLKINTDDEYVNHNLEIRNKCNYVTKTVTAGPIREVEIYPVYKKNEIPDEWKPKKSKEAQRNLNDKNARKNLIRLINTNFRNGDYLITLNYSDDNLPADHEAAKKNMQNFIRRLNYQLKKRDLEKAKYIYITEHSVTNKIRCHHHLIISTELPIDEVEVLWKLGRRNNMKKLNCDELGLTGIGTYLTKDPKGKKRWCSSNNLKKPAVTKSNTKFSKKRVHTMTRFQHLIKQDMEKKNPGYVLVDYEILINKFNGRPYIYTRMRRL</sequence>
<evidence type="ECO:0000259" key="1">
    <source>
        <dbReference type="Pfam" id="PF23343"/>
    </source>
</evidence>
<comment type="caution">
    <text evidence="2">The sequence shown here is derived from an EMBL/GenBank/DDBJ whole genome shotgun (WGS) entry which is preliminary data.</text>
</comment>
<reference evidence="2" key="1">
    <citation type="submission" date="2019-08" db="EMBL/GenBank/DDBJ databases">
        <authorList>
            <person name="Kucharzyk K."/>
            <person name="Murdoch R.W."/>
            <person name="Higgins S."/>
            <person name="Loffler F."/>
        </authorList>
    </citation>
    <scope>NUCLEOTIDE SEQUENCE</scope>
</reference>
<evidence type="ECO:0000313" key="2">
    <source>
        <dbReference type="EMBL" id="MPL91670.1"/>
    </source>
</evidence>
<dbReference type="InterPro" id="IPR056906">
    <property type="entry name" value="ORF2/G2P_dom"/>
</dbReference>
<feature type="domain" description="Replication-associated protein ORF2/G2P" evidence="1">
    <location>
        <begin position="102"/>
        <end position="184"/>
    </location>
</feature>